<feature type="chain" id="PRO_5011562734" description="DUF4294 domain-containing protein" evidence="1">
    <location>
        <begin position="24"/>
        <end position="201"/>
    </location>
</feature>
<feature type="signal peptide" evidence="1">
    <location>
        <begin position="1"/>
        <end position="23"/>
    </location>
</feature>
<proteinExistence type="predicted"/>
<evidence type="ECO:0000256" key="1">
    <source>
        <dbReference type="SAM" id="SignalP"/>
    </source>
</evidence>
<dbReference type="STRING" id="1640674.SAMN05216323_102032"/>
<organism evidence="2 3">
    <name type="scientific">Williamwhitmania taraxaci</name>
    <dbReference type="NCBI Taxonomy" id="1640674"/>
    <lineage>
        <taxon>Bacteria</taxon>
        <taxon>Pseudomonadati</taxon>
        <taxon>Bacteroidota</taxon>
        <taxon>Bacteroidia</taxon>
        <taxon>Bacteroidales</taxon>
        <taxon>Williamwhitmaniaceae</taxon>
        <taxon>Williamwhitmania</taxon>
    </lineage>
</organism>
<dbReference type="OrthoDB" id="1491885at2"/>
<dbReference type="RefSeq" id="WP_139180952.1">
    <property type="nucleotide sequence ID" value="NZ_FMYP01000020.1"/>
</dbReference>
<dbReference type="InterPro" id="IPR025636">
    <property type="entry name" value="DUF4294"/>
</dbReference>
<dbReference type="Proteomes" id="UP000199452">
    <property type="component" value="Unassembled WGS sequence"/>
</dbReference>
<keyword evidence="1" id="KW-0732">Signal</keyword>
<evidence type="ECO:0000313" key="2">
    <source>
        <dbReference type="EMBL" id="SDC18621.1"/>
    </source>
</evidence>
<dbReference type="EMBL" id="FMYP01000020">
    <property type="protein sequence ID" value="SDC18621.1"/>
    <property type="molecule type" value="Genomic_DNA"/>
</dbReference>
<name>A0A1G6JIW1_9BACT</name>
<dbReference type="AlphaFoldDB" id="A0A1G6JIW1"/>
<dbReference type="Pfam" id="PF14127">
    <property type="entry name" value="DUF4294"/>
    <property type="match status" value="1"/>
</dbReference>
<gene>
    <name evidence="2" type="ORF">SAMN05216323_102032</name>
</gene>
<sequence length="201" mass="23594">MKNYLKILSIAILCLLWQSDTFCQTNNDTILGYMVPTMVVDGETLPYIPLKEIYIFPPAKFKNQADYRRYQKLVYNIKKVYPYAQIARQKLYDMNQEFTRIKTDREKKAYIKKVEAEMKTEFEGPLRRLTISQGKLLVKLIDRQTGETSYDLVRELKGPFSAFFWQTMARVVGSNLKTKFDKEGEDKTIDKLILLMESGQL</sequence>
<keyword evidence="3" id="KW-1185">Reference proteome</keyword>
<reference evidence="2 3" key="1">
    <citation type="submission" date="2016-09" db="EMBL/GenBank/DDBJ databases">
        <authorList>
            <person name="Capua I."/>
            <person name="De Benedictis P."/>
            <person name="Joannis T."/>
            <person name="Lombin L.H."/>
            <person name="Cattoli G."/>
        </authorList>
    </citation>
    <scope>NUCLEOTIDE SEQUENCE [LARGE SCALE GENOMIC DNA]</scope>
    <source>
        <strain evidence="2 3">A7P-90m</strain>
    </source>
</reference>
<evidence type="ECO:0008006" key="4">
    <source>
        <dbReference type="Google" id="ProtNLM"/>
    </source>
</evidence>
<evidence type="ECO:0000313" key="3">
    <source>
        <dbReference type="Proteomes" id="UP000199452"/>
    </source>
</evidence>
<accession>A0A1G6JIW1</accession>
<protein>
    <recommendedName>
        <fullName evidence="4">DUF4294 domain-containing protein</fullName>
    </recommendedName>
</protein>